<feature type="region of interest" description="Disordered" evidence="2">
    <location>
        <begin position="400"/>
        <end position="439"/>
    </location>
</feature>
<evidence type="ECO:0000259" key="4">
    <source>
        <dbReference type="Pfam" id="PF02563"/>
    </source>
</evidence>
<feature type="compositionally biased region" description="Basic and acidic residues" evidence="2">
    <location>
        <begin position="410"/>
        <end position="420"/>
    </location>
</feature>
<dbReference type="Gene3D" id="3.30.1950.10">
    <property type="entry name" value="wza like domain"/>
    <property type="match status" value="1"/>
</dbReference>
<dbReference type="EMBL" id="CABFPH010000005">
    <property type="protein sequence ID" value="VUD70125.1"/>
    <property type="molecule type" value="Genomic_DNA"/>
</dbReference>
<evidence type="ECO:0000313" key="8">
    <source>
        <dbReference type="Proteomes" id="UP000410984"/>
    </source>
</evidence>
<evidence type="ECO:0000259" key="5">
    <source>
        <dbReference type="Pfam" id="PF10531"/>
    </source>
</evidence>
<feature type="domain" description="AprE-like long alpha-helical hairpin" evidence="6">
    <location>
        <begin position="169"/>
        <end position="355"/>
    </location>
</feature>
<evidence type="ECO:0000256" key="1">
    <source>
        <dbReference type="ARBA" id="ARBA00022729"/>
    </source>
</evidence>
<feature type="signal peptide" evidence="3">
    <location>
        <begin position="1"/>
        <end position="20"/>
    </location>
</feature>
<dbReference type="InterPro" id="IPR003715">
    <property type="entry name" value="Poly_export_N"/>
</dbReference>
<dbReference type="Pfam" id="PF02563">
    <property type="entry name" value="Poly_export"/>
    <property type="match status" value="1"/>
</dbReference>
<dbReference type="PANTHER" id="PTHR33619">
    <property type="entry name" value="POLYSACCHARIDE EXPORT PROTEIN GFCE-RELATED"/>
    <property type="match status" value="1"/>
</dbReference>
<dbReference type="Pfam" id="PF25994">
    <property type="entry name" value="HH_AprE"/>
    <property type="match status" value="1"/>
</dbReference>
<dbReference type="Pfam" id="PF10531">
    <property type="entry name" value="SLBB"/>
    <property type="match status" value="1"/>
</dbReference>
<keyword evidence="1 3" id="KW-0732">Signal</keyword>
<evidence type="ECO:0000313" key="7">
    <source>
        <dbReference type="EMBL" id="VUD70125.1"/>
    </source>
</evidence>
<dbReference type="Proteomes" id="UP000410984">
    <property type="component" value="Unassembled WGS sequence"/>
</dbReference>
<dbReference type="PANTHER" id="PTHR33619:SF3">
    <property type="entry name" value="POLYSACCHARIDE EXPORT PROTEIN GFCE-RELATED"/>
    <property type="match status" value="1"/>
</dbReference>
<protein>
    <submittedName>
        <fullName evidence="7">Type I secretion system membrane fusion protein PrsE</fullName>
    </submittedName>
</protein>
<dbReference type="AlphaFoldDB" id="A0A509E957"/>
<feature type="chain" id="PRO_5021268874" evidence="3">
    <location>
        <begin position="21"/>
        <end position="439"/>
    </location>
</feature>
<gene>
    <name evidence="7" type="primary">prsE_2</name>
    <name evidence="7" type="ORF">MET9862_00688</name>
</gene>
<feature type="domain" description="Soluble ligand binding" evidence="5">
    <location>
        <begin position="120"/>
        <end position="155"/>
    </location>
</feature>
<dbReference type="InterPro" id="IPR019554">
    <property type="entry name" value="Soluble_ligand-bd"/>
</dbReference>
<evidence type="ECO:0000256" key="3">
    <source>
        <dbReference type="SAM" id="SignalP"/>
    </source>
</evidence>
<dbReference type="GO" id="GO:0015159">
    <property type="term" value="F:polysaccharide transmembrane transporter activity"/>
    <property type="evidence" value="ECO:0007669"/>
    <property type="project" value="InterPro"/>
</dbReference>
<evidence type="ECO:0000256" key="2">
    <source>
        <dbReference type="SAM" id="MobiDB-lite"/>
    </source>
</evidence>
<dbReference type="InterPro" id="IPR049712">
    <property type="entry name" value="Poly_export"/>
</dbReference>
<accession>A0A509E957</accession>
<sequence length="439" mass="47851">MKNPVLSAVLTASVAVSALAACLAPAQATEAYRLGAEDRVRLRVNEWRPGKGETYEWKAFTGEFTVDAAGRLALPFIGAVSAAGRTTDDIAAEIGDRLQRKAGLLQRPDAAVEVAQFRPVYVVGLVDKPGAYPYRPQLTVLQAVGLAGGFYRPPEMGVQRLARESVTARGDLADIRVEQMALAARRARLESEMKDLPAITFPDAVTRQRALPATADAMREEQALFEARRAALISQTEALNQAKQLIAAEIETLQAKIVSQDRQIGLARKELEGIIALVQKGLSISPRQLALEQTVAQMESTRLDHVLAMSRARQDMSKNDRTLLDLRSQRQSTVLSDLRETQTKLAKLDERAETLTRLINDSEVVAPRMMAEARTSRRRSAVFLIVRQTAEGPREIAASEGDALMPGDVVKIDGEAETGRNAEPQGEPRTGGRLSSLTP</sequence>
<dbReference type="RefSeq" id="WP_185156736.1">
    <property type="nucleotide sequence ID" value="NZ_CABFPH010000005.1"/>
</dbReference>
<dbReference type="InterPro" id="IPR058781">
    <property type="entry name" value="HH_AprE-like"/>
</dbReference>
<proteinExistence type="predicted"/>
<organism evidence="7 8">
    <name type="scientific">Methylobacterium symbioticum</name>
    <dbReference type="NCBI Taxonomy" id="2584084"/>
    <lineage>
        <taxon>Bacteria</taxon>
        <taxon>Pseudomonadati</taxon>
        <taxon>Pseudomonadota</taxon>
        <taxon>Alphaproteobacteria</taxon>
        <taxon>Hyphomicrobiales</taxon>
        <taxon>Methylobacteriaceae</taxon>
        <taxon>Methylobacterium</taxon>
    </lineage>
</organism>
<name>A0A509E957_9HYPH</name>
<keyword evidence="8" id="KW-1185">Reference proteome</keyword>
<dbReference type="PROSITE" id="PS51257">
    <property type="entry name" value="PROKAR_LIPOPROTEIN"/>
    <property type="match status" value="1"/>
</dbReference>
<feature type="domain" description="Polysaccharide export protein N-terminal" evidence="4">
    <location>
        <begin position="27"/>
        <end position="114"/>
    </location>
</feature>
<evidence type="ECO:0000259" key="6">
    <source>
        <dbReference type="Pfam" id="PF25994"/>
    </source>
</evidence>
<reference evidence="7 8" key="1">
    <citation type="submission" date="2019-06" db="EMBL/GenBank/DDBJ databases">
        <authorList>
            <person name="Rodrigo-Torres L."/>
            <person name="Arahal R. D."/>
            <person name="Lucena T."/>
        </authorList>
    </citation>
    <scope>NUCLEOTIDE SEQUENCE [LARGE SCALE GENOMIC DNA]</scope>
    <source>
        <strain evidence="7 8">SB0023/3</strain>
    </source>
</reference>